<gene>
    <name evidence="1" type="ORF">HDC14405</name>
</gene>
<organism evidence="1">
    <name type="scientific">Drosophila melanogaster</name>
    <name type="common">Fruit fly</name>
    <dbReference type="NCBI Taxonomy" id="7227"/>
    <lineage>
        <taxon>Eukaryota</taxon>
        <taxon>Metazoa</taxon>
        <taxon>Ecdysozoa</taxon>
        <taxon>Arthropoda</taxon>
        <taxon>Hexapoda</taxon>
        <taxon>Insecta</taxon>
        <taxon>Pterygota</taxon>
        <taxon>Neoptera</taxon>
        <taxon>Endopterygota</taxon>
        <taxon>Diptera</taxon>
        <taxon>Brachycera</taxon>
        <taxon>Muscomorpha</taxon>
        <taxon>Ephydroidea</taxon>
        <taxon>Drosophilidae</taxon>
        <taxon>Drosophila</taxon>
        <taxon>Sophophora</taxon>
    </lineage>
</organism>
<accession>Q6IJR2</accession>
<proteinExistence type="predicted"/>
<evidence type="ECO:0000313" key="1">
    <source>
        <dbReference type="EMBL" id="DAA04160.1"/>
    </source>
</evidence>
<protein>
    <submittedName>
        <fullName evidence="1">HDC14405</fullName>
    </submittedName>
</protein>
<dbReference type="EMBL" id="BK002654">
    <property type="protein sequence ID" value="DAA04160.1"/>
    <property type="molecule type" value="Genomic_DNA"/>
</dbReference>
<dbReference type="AlphaFoldDB" id="Q6IJR2"/>
<sequence length="101" mass="11483">MCVINPAGHGVMAEQLPPATLRKITNLPTCFSRRGPCSAWPPTLLGIQLQIPAPTPNGAAMMTWHLDSKWRRLRWQVPRTRLPARADQMQLQRVDFVDWVD</sequence>
<reference evidence="1" key="1">
    <citation type="journal article" date="2003" name="Genome Biol.">
        <title>An integrated gene annotation and transcriptional profiling approach towards the full gene content of the Drosophila genome.</title>
        <authorList>
            <person name="Hild M."/>
            <person name="Beckmann B."/>
            <person name="Haas S.A."/>
            <person name="Koch B."/>
            <person name="Solovyev V."/>
            <person name="Busold C."/>
            <person name="Fellenberg K."/>
            <person name="Boutros M."/>
            <person name="Vingron M."/>
            <person name="Sauer F."/>
            <person name="Hoheisel J.D."/>
            <person name="Paro R."/>
        </authorList>
    </citation>
    <scope>NUCLEOTIDE SEQUENCE</scope>
</reference>
<name>Q6IJR2_DROME</name>